<dbReference type="PROSITE" id="PS51677">
    <property type="entry name" value="NODB"/>
    <property type="match status" value="1"/>
</dbReference>
<proteinExistence type="predicted"/>
<dbReference type="RefSeq" id="WP_092330310.1">
    <property type="nucleotide sequence ID" value="NZ_FNCP01000003.1"/>
</dbReference>
<dbReference type="Pfam" id="PF01522">
    <property type="entry name" value="Polysacc_deac_1"/>
    <property type="match status" value="1"/>
</dbReference>
<dbReference type="AlphaFoldDB" id="A0A1G7UJM2"/>
<evidence type="ECO:0000256" key="1">
    <source>
        <dbReference type="ARBA" id="ARBA00004613"/>
    </source>
</evidence>
<evidence type="ECO:0000256" key="2">
    <source>
        <dbReference type="ARBA" id="ARBA00022729"/>
    </source>
</evidence>
<dbReference type="STRING" id="1121419.SAMN05443529_103160"/>
<dbReference type="InterPro" id="IPR002509">
    <property type="entry name" value="NODB_dom"/>
</dbReference>
<gene>
    <name evidence="4" type="ORF">SAMN05443529_103160</name>
</gene>
<protein>
    <submittedName>
        <fullName evidence="4">Polysaccharide deacetylase</fullName>
    </submittedName>
</protein>
<name>A0A1G7UJM2_9FIRM</name>
<evidence type="ECO:0000259" key="3">
    <source>
        <dbReference type="PROSITE" id="PS51677"/>
    </source>
</evidence>
<dbReference type="EMBL" id="FNCP01000003">
    <property type="protein sequence ID" value="SDG47538.1"/>
    <property type="molecule type" value="Genomic_DNA"/>
</dbReference>
<comment type="subcellular location">
    <subcellularLocation>
        <location evidence="1">Secreted</location>
    </subcellularLocation>
</comment>
<dbReference type="GO" id="GO:0005576">
    <property type="term" value="C:extracellular region"/>
    <property type="evidence" value="ECO:0007669"/>
    <property type="project" value="UniProtKB-SubCell"/>
</dbReference>
<dbReference type="SUPFAM" id="SSF88713">
    <property type="entry name" value="Glycoside hydrolase/deacetylase"/>
    <property type="match status" value="1"/>
</dbReference>
<reference evidence="5" key="1">
    <citation type="submission" date="2016-10" db="EMBL/GenBank/DDBJ databases">
        <authorList>
            <person name="Varghese N."/>
            <person name="Submissions S."/>
        </authorList>
    </citation>
    <scope>NUCLEOTIDE SEQUENCE [LARGE SCALE GENOMIC DNA]</scope>
    <source>
        <strain evidence="5">DSM 8344</strain>
    </source>
</reference>
<dbReference type="InterPro" id="IPR011330">
    <property type="entry name" value="Glyco_hydro/deAcase_b/a-brl"/>
</dbReference>
<dbReference type="PANTHER" id="PTHR34216:SF3">
    <property type="entry name" value="POLY-BETA-1,6-N-ACETYL-D-GLUCOSAMINE N-DEACETYLASE"/>
    <property type="match status" value="1"/>
</dbReference>
<keyword evidence="5" id="KW-1185">Reference proteome</keyword>
<evidence type="ECO:0000313" key="4">
    <source>
        <dbReference type="EMBL" id="SDG47538.1"/>
    </source>
</evidence>
<organism evidence="4 5">
    <name type="scientific">Desulfosporosinus hippei DSM 8344</name>
    <dbReference type="NCBI Taxonomy" id="1121419"/>
    <lineage>
        <taxon>Bacteria</taxon>
        <taxon>Bacillati</taxon>
        <taxon>Bacillota</taxon>
        <taxon>Clostridia</taxon>
        <taxon>Eubacteriales</taxon>
        <taxon>Desulfitobacteriaceae</taxon>
        <taxon>Desulfosporosinus</taxon>
    </lineage>
</organism>
<feature type="domain" description="NodB homology" evidence="3">
    <location>
        <begin position="327"/>
        <end position="514"/>
    </location>
</feature>
<dbReference type="GO" id="GO:0016810">
    <property type="term" value="F:hydrolase activity, acting on carbon-nitrogen (but not peptide) bonds"/>
    <property type="evidence" value="ECO:0007669"/>
    <property type="project" value="InterPro"/>
</dbReference>
<dbReference type="Gene3D" id="3.20.20.370">
    <property type="entry name" value="Glycoside hydrolase/deacetylase"/>
    <property type="match status" value="1"/>
</dbReference>
<accession>A0A1G7UJM2</accession>
<dbReference type="InterPro" id="IPR051398">
    <property type="entry name" value="Polysacch_Deacetylase"/>
</dbReference>
<evidence type="ECO:0000313" key="5">
    <source>
        <dbReference type="Proteomes" id="UP000198656"/>
    </source>
</evidence>
<dbReference type="GO" id="GO:0005975">
    <property type="term" value="P:carbohydrate metabolic process"/>
    <property type="evidence" value="ECO:0007669"/>
    <property type="project" value="InterPro"/>
</dbReference>
<dbReference type="CDD" id="cd10918">
    <property type="entry name" value="CE4_NodB_like_5s_6s"/>
    <property type="match status" value="1"/>
</dbReference>
<dbReference type="OrthoDB" id="9778320at2"/>
<keyword evidence="2" id="KW-0732">Signal</keyword>
<dbReference type="Proteomes" id="UP000198656">
    <property type="component" value="Unassembled WGS sequence"/>
</dbReference>
<sequence>MPLVKARPRGDSDGSIVRQFDGSVDSNLTTYTYDTAQENLSIWNKGSVPITLNVGTYSVTIQPKQTWQNDVDFASFTVKTTTGIGEIRSTAREYDNRPVSRQEIKFQQRQNLGVLHRLTQQPLHRLDMSALGGLPAGVVFTANAGVPGGGVLTITGNGAYREIWDTEYRSVESNKSYIVRCRIKQKNLGSQPINDFRIYYGVKWYDKDKVLIGNFQSAGVRYMSKHENERYLSTIITTPANVRYVRFLISAGSDNTDSVHDVYDLQLVPFLRKEIVPILAYHAPHDFNGKPYTFTMQMEFLARHGYRTVTITDIARMWRENIPIPDNCVCLTFDDGSESVYTTWYPIMEKHGLKGVFAIISDAVGQETHNEGTNVYAPFASWGQLSEMAANGWEICSHSKTHTIPWDSQGDAQLQAEIADSKTAIETNLGLPCNVIVYPNGEFAGKVAKYVDEAGYWAGFTVNGQKWQSDLMATEGSGTAYSRLPFAFTRSYVYGDSETEFKQALNFDTLYVSY</sequence>
<dbReference type="PANTHER" id="PTHR34216">
    <property type="match status" value="1"/>
</dbReference>